<dbReference type="InterPro" id="IPR014574">
    <property type="entry name" value="UCP032908"/>
</dbReference>
<feature type="transmembrane region" description="Helical" evidence="1">
    <location>
        <begin position="347"/>
        <end position="368"/>
    </location>
</feature>
<dbReference type="InterPro" id="IPR043831">
    <property type="entry name" value="DUF5808"/>
</dbReference>
<evidence type="ECO:0000313" key="4">
    <source>
        <dbReference type="EMBL" id="GAA0344676.1"/>
    </source>
</evidence>
<feature type="transmembrane region" description="Helical" evidence="1">
    <location>
        <begin position="183"/>
        <end position="203"/>
    </location>
</feature>
<dbReference type="InterPro" id="IPR012867">
    <property type="entry name" value="DUF1648"/>
</dbReference>
<evidence type="ECO:0000256" key="1">
    <source>
        <dbReference type="SAM" id="Phobius"/>
    </source>
</evidence>
<feature type="transmembrane region" description="Helical" evidence="1">
    <location>
        <begin position="137"/>
        <end position="158"/>
    </location>
</feature>
<dbReference type="PANTHER" id="PTHR37810">
    <property type="entry name" value="IMMUNITY PROTEIN SDPI"/>
    <property type="match status" value="1"/>
</dbReference>
<feature type="transmembrane region" description="Helical" evidence="1">
    <location>
        <begin position="55"/>
        <end position="71"/>
    </location>
</feature>
<reference evidence="4 5" key="1">
    <citation type="journal article" date="2019" name="Int. J. Syst. Evol. Microbiol.">
        <title>The Global Catalogue of Microorganisms (GCM) 10K type strain sequencing project: providing services to taxonomists for standard genome sequencing and annotation.</title>
        <authorList>
            <consortium name="The Broad Institute Genomics Platform"/>
            <consortium name="The Broad Institute Genome Sequencing Center for Infectious Disease"/>
            <person name="Wu L."/>
            <person name="Ma J."/>
        </authorList>
    </citation>
    <scope>NUCLEOTIDE SEQUENCE [LARGE SCALE GENOMIC DNA]</scope>
    <source>
        <strain evidence="4 5">JCM 9731</strain>
    </source>
</reference>
<accession>A0ABN0WR98</accession>
<evidence type="ECO:0000259" key="3">
    <source>
        <dbReference type="Pfam" id="PF19124"/>
    </source>
</evidence>
<keyword evidence="5" id="KW-1185">Reference proteome</keyword>
<sequence length="369" mass="43087">MTEFLHVTLSLIPAFVIIYFLPELSQHDTAFGVKVPKTYQNDSIIKKEKTVYRKWNLIWAIGLSGLLWFPFQLENEALMGLILVLLIFLYLGLSTWTFYQSYKRIKVWKANSDWKEQKSEVVVVDTTSRKDFPKSSMLWFILHGFVTFITIIISISLYKELPNQIPIHFNAQGEADNYVSKTWLSVLSLPFIQVLFIILFAWLHRVIYKAKLKMNPEQPELSKLQGQIFRKKWGTFFIFSSLGLTILFLFIQLSILNIWDSSWIFPSSMIYTFLVLAWVMILSFKYGQSGSRYMKEEMDAHSKVIHRDDDQFWIMGQFYFNKEDPSLIVEKRVGVGWTVNLGRPMGWVLLVGPLVVLFGIIIFDLLGVI</sequence>
<gene>
    <name evidence="4" type="ORF">GCM10008967_38840</name>
</gene>
<feature type="domain" description="DUF1648" evidence="2">
    <location>
        <begin position="146"/>
        <end position="193"/>
    </location>
</feature>
<proteinExistence type="predicted"/>
<evidence type="ECO:0000259" key="2">
    <source>
        <dbReference type="Pfam" id="PF07853"/>
    </source>
</evidence>
<organism evidence="4 5">
    <name type="scientific">Bacillus carboniphilus</name>
    <dbReference type="NCBI Taxonomy" id="86663"/>
    <lineage>
        <taxon>Bacteria</taxon>
        <taxon>Bacillati</taxon>
        <taxon>Bacillota</taxon>
        <taxon>Bacilli</taxon>
        <taxon>Bacillales</taxon>
        <taxon>Bacillaceae</taxon>
        <taxon>Bacillus</taxon>
    </lineage>
</organism>
<feature type="transmembrane region" description="Helical" evidence="1">
    <location>
        <begin position="6"/>
        <end position="22"/>
    </location>
</feature>
<dbReference type="Pfam" id="PF07853">
    <property type="entry name" value="DUF1648"/>
    <property type="match status" value="1"/>
</dbReference>
<evidence type="ECO:0000313" key="5">
    <source>
        <dbReference type="Proteomes" id="UP001500782"/>
    </source>
</evidence>
<feature type="transmembrane region" description="Helical" evidence="1">
    <location>
        <begin position="233"/>
        <end position="251"/>
    </location>
</feature>
<keyword evidence="1" id="KW-0812">Transmembrane</keyword>
<name>A0ABN0WR98_9BACI</name>
<dbReference type="RefSeq" id="WP_343802979.1">
    <property type="nucleotide sequence ID" value="NZ_BAAADJ010000063.1"/>
</dbReference>
<dbReference type="Proteomes" id="UP001500782">
    <property type="component" value="Unassembled WGS sequence"/>
</dbReference>
<dbReference type="Pfam" id="PF19124">
    <property type="entry name" value="DUF5808"/>
    <property type="match status" value="1"/>
</dbReference>
<comment type="caution">
    <text evidence="4">The sequence shown here is derived from an EMBL/GenBank/DDBJ whole genome shotgun (WGS) entry which is preliminary data.</text>
</comment>
<keyword evidence="1" id="KW-1133">Transmembrane helix</keyword>
<dbReference type="EMBL" id="BAAADJ010000063">
    <property type="protein sequence ID" value="GAA0344676.1"/>
    <property type="molecule type" value="Genomic_DNA"/>
</dbReference>
<keyword evidence="1" id="KW-0472">Membrane</keyword>
<feature type="domain" description="DUF5808" evidence="3">
    <location>
        <begin position="322"/>
        <end position="347"/>
    </location>
</feature>
<feature type="transmembrane region" description="Helical" evidence="1">
    <location>
        <begin position="263"/>
        <end position="284"/>
    </location>
</feature>
<dbReference type="PANTHER" id="PTHR37810:SF9">
    <property type="entry name" value="MEMBRANE PROTEIN"/>
    <property type="match status" value="1"/>
</dbReference>
<feature type="transmembrane region" description="Helical" evidence="1">
    <location>
        <begin position="77"/>
        <end position="99"/>
    </location>
</feature>
<dbReference type="PIRSF" id="PIRSF032908">
    <property type="entry name" value="UCP032908"/>
    <property type="match status" value="1"/>
</dbReference>
<protein>
    <submittedName>
        <fullName evidence="4">DUF1648 domain-containing protein</fullName>
    </submittedName>
</protein>